<evidence type="ECO:0000313" key="19">
    <source>
        <dbReference type="EMBL" id="KAA6326538.1"/>
    </source>
</evidence>
<dbReference type="FunFam" id="3.30.470.20:FF:000001">
    <property type="entry name" value="Carbamoyl-phosphate synthase large chain"/>
    <property type="match status" value="1"/>
</dbReference>
<evidence type="ECO:0000256" key="1">
    <source>
        <dbReference type="ARBA" id="ARBA00001936"/>
    </source>
</evidence>
<evidence type="ECO:0000256" key="5">
    <source>
        <dbReference type="ARBA" id="ARBA00022571"/>
    </source>
</evidence>
<keyword evidence="9" id="KW-0677">Repeat</keyword>
<dbReference type="InterPro" id="IPR006275">
    <property type="entry name" value="CPSase_lsu"/>
</dbReference>
<evidence type="ECO:0000256" key="15">
    <source>
        <dbReference type="ARBA" id="ARBA00047359"/>
    </source>
</evidence>
<evidence type="ECO:0000256" key="11">
    <source>
        <dbReference type="ARBA" id="ARBA00022840"/>
    </source>
</evidence>
<feature type="domain" description="MGS-like" evidence="18">
    <location>
        <begin position="885"/>
        <end position="1022"/>
    </location>
</feature>
<feature type="non-terminal residue" evidence="19">
    <location>
        <position position="1"/>
    </location>
</feature>
<dbReference type="GO" id="GO:0004088">
    <property type="term" value="F:carbamoyl-phosphate synthase (glutamine-hydrolyzing) activity"/>
    <property type="evidence" value="ECO:0007669"/>
    <property type="project" value="UniProtKB-EC"/>
</dbReference>
<dbReference type="GO" id="GO:0005524">
    <property type="term" value="F:ATP binding"/>
    <property type="evidence" value="ECO:0007669"/>
    <property type="project" value="UniProtKB-KW"/>
</dbReference>
<dbReference type="NCBIfam" id="NF009455">
    <property type="entry name" value="PRK12815.1"/>
    <property type="match status" value="1"/>
</dbReference>
<dbReference type="AlphaFoldDB" id="A0A5J4QZ64"/>
<evidence type="ECO:0000256" key="12">
    <source>
        <dbReference type="ARBA" id="ARBA00022842"/>
    </source>
</evidence>
<gene>
    <name evidence="19" type="ORF">EZS27_024370</name>
</gene>
<evidence type="ECO:0000256" key="8">
    <source>
        <dbReference type="ARBA" id="ARBA00022723"/>
    </source>
</evidence>
<dbReference type="InterPro" id="IPR011761">
    <property type="entry name" value="ATP-grasp"/>
</dbReference>
<protein>
    <submittedName>
        <fullName evidence="19">Carbamoyl-phosphate synthase large chain</fullName>
        <ecNumber evidence="19">6.3.5.5</ecNumber>
    </submittedName>
</protein>
<dbReference type="EMBL" id="SNRY01002148">
    <property type="protein sequence ID" value="KAA6326538.1"/>
    <property type="molecule type" value="Genomic_DNA"/>
</dbReference>
<evidence type="ECO:0000256" key="9">
    <source>
        <dbReference type="ARBA" id="ARBA00022737"/>
    </source>
</evidence>
<dbReference type="Pfam" id="PF02787">
    <property type="entry name" value="CPSase_L_D3"/>
    <property type="match status" value="1"/>
</dbReference>
<dbReference type="GO" id="GO:0005737">
    <property type="term" value="C:cytoplasm"/>
    <property type="evidence" value="ECO:0007669"/>
    <property type="project" value="TreeGrafter"/>
</dbReference>
<comment type="cofactor">
    <cofactor evidence="1">
        <name>Mn(2+)</name>
        <dbReference type="ChEBI" id="CHEBI:29035"/>
    </cofactor>
</comment>
<dbReference type="PANTHER" id="PTHR11405:SF53">
    <property type="entry name" value="CARBAMOYL-PHOSPHATE SYNTHASE [AMMONIA], MITOCHONDRIAL"/>
    <property type="match status" value="1"/>
</dbReference>
<dbReference type="Gene3D" id="3.30.1490.20">
    <property type="entry name" value="ATP-grasp fold, A domain"/>
    <property type="match status" value="1"/>
</dbReference>
<dbReference type="FunFam" id="3.40.50.20:FF:000001">
    <property type="entry name" value="Carbamoyl-phosphate synthase large chain"/>
    <property type="match status" value="1"/>
</dbReference>
<dbReference type="Pfam" id="PF02786">
    <property type="entry name" value="CPSase_L_D2"/>
    <property type="match status" value="2"/>
</dbReference>
<keyword evidence="11" id="KW-0067">ATP-binding</keyword>
<dbReference type="Pfam" id="PF02142">
    <property type="entry name" value="MGS"/>
    <property type="match status" value="1"/>
</dbReference>
<comment type="cofactor">
    <cofactor evidence="2">
        <name>Zn(2+)</name>
        <dbReference type="ChEBI" id="CHEBI:29105"/>
    </cofactor>
</comment>
<evidence type="ECO:0000259" key="17">
    <source>
        <dbReference type="PROSITE" id="PS50975"/>
    </source>
</evidence>
<evidence type="ECO:0000256" key="10">
    <source>
        <dbReference type="ARBA" id="ARBA00022741"/>
    </source>
</evidence>
<dbReference type="InterPro" id="IPR011607">
    <property type="entry name" value="MGS-like_dom"/>
</dbReference>
<dbReference type="PROSITE" id="PS50975">
    <property type="entry name" value="ATP_GRASP"/>
    <property type="match status" value="2"/>
</dbReference>
<dbReference type="NCBIfam" id="NF003671">
    <property type="entry name" value="PRK05294.1"/>
    <property type="match status" value="1"/>
</dbReference>
<dbReference type="Gene3D" id="3.40.50.20">
    <property type="match status" value="2"/>
</dbReference>
<dbReference type="PROSITE" id="PS00867">
    <property type="entry name" value="CPSASE_2"/>
    <property type="match status" value="2"/>
</dbReference>
<evidence type="ECO:0000256" key="14">
    <source>
        <dbReference type="ARBA" id="ARBA00023211"/>
    </source>
</evidence>
<keyword evidence="12" id="KW-0460">Magnesium</keyword>
<comment type="caution">
    <text evidence="19">The sequence shown here is derived from an EMBL/GenBank/DDBJ whole genome shotgun (WGS) entry which is preliminary data.</text>
</comment>
<dbReference type="PANTHER" id="PTHR11405">
    <property type="entry name" value="CARBAMOYLTRANSFERASE FAMILY MEMBER"/>
    <property type="match status" value="1"/>
</dbReference>
<dbReference type="InterPro" id="IPR005480">
    <property type="entry name" value="CPSase_lsu_oligo"/>
</dbReference>
<accession>A0A5J4QZ64</accession>
<keyword evidence="7" id="KW-0028">Amino-acid biosynthesis</keyword>
<dbReference type="InterPro" id="IPR016185">
    <property type="entry name" value="PreATP-grasp_dom_sf"/>
</dbReference>
<evidence type="ECO:0000256" key="2">
    <source>
        <dbReference type="ARBA" id="ARBA00001947"/>
    </source>
</evidence>
<dbReference type="GO" id="GO:0006526">
    <property type="term" value="P:L-arginine biosynthetic process"/>
    <property type="evidence" value="ECO:0007669"/>
    <property type="project" value="UniProtKB-KW"/>
</dbReference>
<dbReference type="InterPro" id="IPR036914">
    <property type="entry name" value="MGS-like_dom_sf"/>
</dbReference>
<keyword evidence="14" id="KW-0464">Manganese</keyword>
<evidence type="ECO:0000256" key="6">
    <source>
        <dbReference type="ARBA" id="ARBA00022598"/>
    </source>
</evidence>
<dbReference type="FunFam" id="3.40.50.20:FF:000002">
    <property type="entry name" value="Carbamoyl-phosphate synthase large chain"/>
    <property type="match status" value="1"/>
</dbReference>
<dbReference type="InterPro" id="IPR013815">
    <property type="entry name" value="ATP_grasp_subdomain_1"/>
</dbReference>
<name>A0A5J4QZ64_9ZZZZ</name>
<comment type="similarity">
    <text evidence="4">Belongs to the CarB family.</text>
</comment>
<evidence type="ECO:0000256" key="16">
    <source>
        <dbReference type="ARBA" id="ARBA00048816"/>
    </source>
</evidence>
<dbReference type="InterPro" id="IPR005479">
    <property type="entry name" value="CPAse_ATP-bd"/>
</dbReference>
<evidence type="ECO:0000259" key="18">
    <source>
        <dbReference type="PROSITE" id="PS51855"/>
    </source>
</evidence>
<dbReference type="PRINTS" id="PR00098">
    <property type="entry name" value="CPSASE"/>
</dbReference>
<dbReference type="GO" id="GO:0006541">
    <property type="term" value="P:glutamine metabolic process"/>
    <property type="evidence" value="ECO:0007669"/>
    <property type="project" value="TreeGrafter"/>
</dbReference>
<dbReference type="Gene3D" id="3.30.470.20">
    <property type="entry name" value="ATP-grasp fold, B domain"/>
    <property type="match status" value="2"/>
</dbReference>
<keyword evidence="5" id="KW-0055">Arginine biosynthesis</keyword>
<dbReference type="SUPFAM" id="SSF52335">
    <property type="entry name" value="Methylglyoxal synthase-like"/>
    <property type="match status" value="1"/>
</dbReference>
<evidence type="ECO:0000256" key="4">
    <source>
        <dbReference type="ARBA" id="ARBA00009799"/>
    </source>
</evidence>
<dbReference type="FunFam" id="3.30.470.20:FF:000004">
    <property type="entry name" value="Carbamoyl-phosphate synthase (glutamine-hydrolyzing)"/>
    <property type="match status" value="1"/>
</dbReference>
<dbReference type="InterPro" id="IPR005483">
    <property type="entry name" value="CPSase_dom"/>
</dbReference>
<evidence type="ECO:0000256" key="3">
    <source>
        <dbReference type="ARBA" id="ARBA00004730"/>
    </source>
</evidence>
<dbReference type="SMART" id="SM01096">
    <property type="entry name" value="CPSase_L_D3"/>
    <property type="match status" value="1"/>
</dbReference>
<dbReference type="PROSITE" id="PS00866">
    <property type="entry name" value="CPSASE_1"/>
    <property type="match status" value="2"/>
</dbReference>
<dbReference type="FunFam" id="3.30.1490.20:FF:000001">
    <property type="entry name" value="Carbamoyl-phosphate synthase large chain"/>
    <property type="match status" value="1"/>
</dbReference>
<evidence type="ECO:0000256" key="13">
    <source>
        <dbReference type="ARBA" id="ARBA00022975"/>
    </source>
</evidence>
<dbReference type="InterPro" id="IPR058047">
    <property type="entry name" value="CPSase_preATP-grasp"/>
</dbReference>
<reference evidence="19" key="1">
    <citation type="submission" date="2019-03" db="EMBL/GenBank/DDBJ databases">
        <title>Single cell metagenomics reveals metabolic interactions within the superorganism composed of flagellate Streblomastix strix and complex community of Bacteroidetes bacteria on its surface.</title>
        <authorList>
            <person name="Treitli S.C."/>
            <person name="Kolisko M."/>
            <person name="Husnik F."/>
            <person name="Keeling P."/>
            <person name="Hampl V."/>
        </authorList>
    </citation>
    <scope>NUCLEOTIDE SEQUENCE</scope>
    <source>
        <strain evidence="19">STM</strain>
    </source>
</reference>
<dbReference type="NCBIfam" id="TIGR01369">
    <property type="entry name" value="CPSaseII_lrg"/>
    <property type="match status" value="1"/>
</dbReference>
<dbReference type="Gene3D" id="3.40.50.1380">
    <property type="entry name" value="Methylglyoxal synthase-like domain"/>
    <property type="match status" value="1"/>
</dbReference>
<dbReference type="SUPFAM" id="SSF56059">
    <property type="entry name" value="Glutathione synthetase ATP-binding domain-like"/>
    <property type="match status" value="2"/>
</dbReference>
<dbReference type="FunFam" id="1.10.1030.10:FF:000002">
    <property type="entry name" value="Carbamoyl-phosphate synthase large chain"/>
    <property type="match status" value="1"/>
</dbReference>
<evidence type="ECO:0000256" key="7">
    <source>
        <dbReference type="ARBA" id="ARBA00022605"/>
    </source>
</evidence>
<comment type="catalytic activity">
    <reaction evidence="16">
        <text>hydrogencarbonate + L-glutamine + 2 ATP + H2O = carbamoyl phosphate + L-glutamate + 2 ADP + phosphate + 2 H(+)</text>
        <dbReference type="Rhea" id="RHEA:18633"/>
        <dbReference type="ChEBI" id="CHEBI:15377"/>
        <dbReference type="ChEBI" id="CHEBI:15378"/>
        <dbReference type="ChEBI" id="CHEBI:17544"/>
        <dbReference type="ChEBI" id="CHEBI:29985"/>
        <dbReference type="ChEBI" id="CHEBI:30616"/>
        <dbReference type="ChEBI" id="CHEBI:43474"/>
        <dbReference type="ChEBI" id="CHEBI:58228"/>
        <dbReference type="ChEBI" id="CHEBI:58359"/>
        <dbReference type="ChEBI" id="CHEBI:456216"/>
        <dbReference type="EC" id="6.3.5.5"/>
    </reaction>
</comment>
<dbReference type="CDD" id="cd01423">
    <property type="entry name" value="MGS_CPS_I_III"/>
    <property type="match status" value="1"/>
</dbReference>
<comment type="pathway">
    <text evidence="3">Amino-acid biosynthesis; L-arginine biosynthesis.</text>
</comment>
<comment type="catalytic activity">
    <reaction evidence="15">
        <text>hydrogencarbonate + NH4(+) + 2 ATP = carbamoyl phosphate + 2 ADP + phosphate + 2 H(+)</text>
        <dbReference type="Rhea" id="RHEA:18029"/>
        <dbReference type="ChEBI" id="CHEBI:15378"/>
        <dbReference type="ChEBI" id="CHEBI:17544"/>
        <dbReference type="ChEBI" id="CHEBI:28938"/>
        <dbReference type="ChEBI" id="CHEBI:30616"/>
        <dbReference type="ChEBI" id="CHEBI:43474"/>
        <dbReference type="ChEBI" id="CHEBI:58228"/>
        <dbReference type="ChEBI" id="CHEBI:456216"/>
        <dbReference type="EC" id="6.3.4.16"/>
    </reaction>
</comment>
<dbReference type="SMART" id="SM00851">
    <property type="entry name" value="MGS"/>
    <property type="match status" value="1"/>
</dbReference>
<feature type="domain" description="ATP-grasp" evidence="17">
    <location>
        <begin position="82"/>
        <end position="274"/>
    </location>
</feature>
<dbReference type="Pfam" id="PF25596">
    <property type="entry name" value="CPSase_L_D1"/>
    <property type="match status" value="2"/>
</dbReference>
<dbReference type="GO" id="GO:0006221">
    <property type="term" value="P:pyrimidine nucleotide biosynthetic process"/>
    <property type="evidence" value="ECO:0007669"/>
    <property type="project" value="UniProtKB-KW"/>
</dbReference>
<dbReference type="GO" id="GO:0004087">
    <property type="term" value="F:carbamoyl-phosphate synthase (ammonia) activity"/>
    <property type="evidence" value="ECO:0007669"/>
    <property type="project" value="UniProtKB-EC"/>
</dbReference>
<keyword evidence="6 19" id="KW-0436">Ligase</keyword>
<dbReference type="Gene3D" id="1.10.1030.10">
    <property type="entry name" value="Carbamoyl-phosphate synthetase, large subunit oligomerisation domain"/>
    <property type="match status" value="1"/>
</dbReference>
<keyword evidence="13" id="KW-0665">Pyrimidine biosynthesis</keyword>
<proteinExistence type="inferred from homology"/>
<dbReference type="InterPro" id="IPR036897">
    <property type="entry name" value="CarbamoylP_synth_lsu_oligo_sf"/>
</dbReference>
<dbReference type="GO" id="GO:0046872">
    <property type="term" value="F:metal ion binding"/>
    <property type="evidence" value="ECO:0007669"/>
    <property type="project" value="UniProtKB-KW"/>
</dbReference>
<dbReference type="SUPFAM" id="SSF52440">
    <property type="entry name" value="PreATP-grasp domain"/>
    <property type="match status" value="2"/>
</dbReference>
<dbReference type="PROSITE" id="PS51855">
    <property type="entry name" value="MGS"/>
    <property type="match status" value="1"/>
</dbReference>
<feature type="domain" description="ATP-grasp" evidence="17">
    <location>
        <begin position="628"/>
        <end position="819"/>
    </location>
</feature>
<keyword evidence="8" id="KW-0479">Metal-binding</keyword>
<sequence length="1022" mass="114075">ATVQTSEGVADRIYFLPVTPFFVEKVIKKEQPQGILLAFGGQTALNCGVELYKTGVFEKYNVQVLGTPVQAIIDTEDRELFVKKLDEIHIKTINSEAVENIVAARRAATELGYPVIIRAAYALGGLGSGFCDNEEELNVLAEKAFSFSPQILVEKSLRGWKEVEYEVVRDCYDNCITVCNMENFDPLGIHTGESIVIAPSQTLTNPEYHKLRELAIRIIRHIGIVGECNVQYALDPESEDYRVIEVNARLSRSSALASKATGYPLAFVAAKLGLGYGLFDLKNSVTKTTSAFFEPALDYVVCKIPRWDLGKFHGVSRELGSSMKSVGEVMAIGRTFEEAVQKGLRMIGQGMHGFVENKELVIDNIDKALCEPTDKRIFVISKAFDAGYTIEQVHELTKIDKWFLQKLMNIVKTADELESLSDINSLPDSLLLRAKQQGFSDFQIARSLWKDAMEESHINDVRQYRMKLGITPMVKQIDTLAAEYPAQTNYLYLTYNGITNDVTYLGDHRSIVVLGSGAYRIGSSVEFDWCGVQALNSIRKEGWRSVMINYNPETVSTDYDMCDRLYFDELTFERVMDIIELENPHGVIVSTGGQIPNNLAMRLDGQGVNILGTTAKSIDNAEDREKFSAMLDRIGVDQPRWRELTSLEDIHKFVDEVGFPVLVRPSYVLSGAAMNVCSNNEELERFLQLAANVSKKHPVVVSQFIEHAKEVEMDAVAKNGEVVAYAISEHIEFAGVHSGDATIQFPPQKLYVETVRRIKRISREIAKELKISGPFNIQFLARENDIKVIECNLRASRSFPFVSKVLKINFIELATKVMLGLPVEKPSKNLFELDYVGIKASQFSFNRLQKADPVLGVDMASTGEVGCIGADTSCAVLKAMLSVGYRIPKNNILLSTGTPKQKADMVDAARMLVNKGYKLYATGGTHNTLAESGIESTLVHWPDEDRQPQALDMLRKKEIDMVVNIPKNLTEGELSNGYKIRRTAIDLNIPLITNARLASAFINAFCTMNIDDIAIMSWDEYK</sequence>
<dbReference type="SUPFAM" id="SSF48108">
    <property type="entry name" value="Carbamoyl phosphate synthetase, large subunit connection domain"/>
    <property type="match status" value="1"/>
</dbReference>
<dbReference type="EC" id="6.3.5.5" evidence="19"/>
<organism evidence="19">
    <name type="scientific">termite gut metagenome</name>
    <dbReference type="NCBI Taxonomy" id="433724"/>
    <lineage>
        <taxon>unclassified sequences</taxon>
        <taxon>metagenomes</taxon>
        <taxon>organismal metagenomes</taxon>
    </lineage>
</organism>
<keyword evidence="10" id="KW-0547">Nucleotide-binding</keyword>